<accession>A0A3B0WWX5</accession>
<dbReference type="AlphaFoldDB" id="A0A3B0WWX5"/>
<reference evidence="1" key="1">
    <citation type="submission" date="2018-06" db="EMBL/GenBank/DDBJ databases">
        <authorList>
            <person name="Zhirakovskaya E."/>
        </authorList>
    </citation>
    <scope>NUCLEOTIDE SEQUENCE</scope>
</reference>
<dbReference type="InterPro" id="IPR010921">
    <property type="entry name" value="Trp_repressor/repl_initiator"/>
</dbReference>
<evidence type="ECO:0000313" key="1">
    <source>
        <dbReference type="EMBL" id="VAW48114.1"/>
    </source>
</evidence>
<sequence>MAKIRKTHPLNTKVKVALEAIKGEKTTSEITSQYDIHISQINNWKKQALEQIPNAFSRKIKRNKEDQKKLVDDIVRLAN</sequence>
<evidence type="ECO:0008006" key="2">
    <source>
        <dbReference type="Google" id="ProtNLM"/>
    </source>
</evidence>
<dbReference type="EMBL" id="UOFA01000387">
    <property type="protein sequence ID" value="VAW48114.1"/>
    <property type="molecule type" value="Genomic_DNA"/>
</dbReference>
<proteinExistence type="predicted"/>
<gene>
    <name evidence="1" type="ORF">MNBD_GAMMA02-1701</name>
</gene>
<organism evidence="1">
    <name type="scientific">hydrothermal vent metagenome</name>
    <dbReference type="NCBI Taxonomy" id="652676"/>
    <lineage>
        <taxon>unclassified sequences</taxon>
        <taxon>metagenomes</taxon>
        <taxon>ecological metagenomes</taxon>
    </lineage>
</organism>
<dbReference type="GO" id="GO:0043565">
    <property type="term" value="F:sequence-specific DNA binding"/>
    <property type="evidence" value="ECO:0007669"/>
    <property type="project" value="InterPro"/>
</dbReference>
<dbReference type="SUPFAM" id="SSF48295">
    <property type="entry name" value="TrpR-like"/>
    <property type="match status" value="1"/>
</dbReference>
<name>A0A3B0WWX5_9ZZZZ</name>
<protein>
    <recommendedName>
        <fullName evidence="2">Transposase</fullName>
    </recommendedName>
</protein>